<keyword evidence="3" id="KW-1185">Reference proteome</keyword>
<dbReference type="InterPro" id="IPR036249">
    <property type="entry name" value="Thioredoxin-like_sf"/>
</dbReference>
<dbReference type="Gene3D" id="3.40.30.10">
    <property type="entry name" value="Glutaredoxin"/>
    <property type="match status" value="1"/>
</dbReference>
<sequence length="145" mass="16955">MKDEFEFDSDDEIVIKYKQKRLNELQSIAGKGSVRTLYDESDLIYKTKRDTMIVHFYDDRFEKCKIMDYNLEKIANGFKDIEFIRIEAARCGLVTQRLGIRVLPFLGFFKKGFFVDSVVGFEGLGTESFESEDLKKLIKSSNLYK</sequence>
<dbReference type="Pfam" id="PF00085">
    <property type="entry name" value="Thioredoxin"/>
    <property type="match status" value="1"/>
</dbReference>
<dbReference type="SUPFAM" id="SSF52833">
    <property type="entry name" value="Thioredoxin-like"/>
    <property type="match status" value="1"/>
</dbReference>
<gene>
    <name evidence="2" type="primary">phlp3</name>
    <name evidence="2" type="ORF">TCON_2255</name>
</gene>
<reference evidence="2 3" key="1">
    <citation type="submission" date="2019-01" db="EMBL/GenBank/DDBJ databases">
        <title>Genomes sequencing and comparative genomics of infectious freshwater microsporidia, Cucumispora dikerogammari and Thelohania contejeani.</title>
        <authorList>
            <person name="Cormier A."/>
            <person name="Giraud I."/>
            <person name="Wattier R."/>
            <person name="Teixeira M."/>
            <person name="Grandjean F."/>
            <person name="Rigaud T."/>
            <person name="Cordaux R."/>
        </authorList>
    </citation>
    <scope>NUCLEOTIDE SEQUENCE [LARGE SCALE GENOMIC DNA]</scope>
    <source>
        <strain evidence="2">T1</strain>
        <tissue evidence="2">Spores</tissue>
    </source>
</reference>
<dbReference type="PANTHER" id="PTHR21148">
    <property type="entry name" value="THIOREDOXIN DOMAIN-CONTAINING PROTEIN 9"/>
    <property type="match status" value="1"/>
</dbReference>
<organism evidence="2 3">
    <name type="scientific">Astathelohania contejeani</name>
    <dbReference type="NCBI Taxonomy" id="164912"/>
    <lineage>
        <taxon>Eukaryota</taxon>
        <taxon>Fungi</taxon>
        <taxon>Fungi incertae sedis</taxon>
        <taxon>Microsporidia</taxon>
        <taxon>Astathelohaniidae</taxon>
        <taxon>Astathelohania</taxon>
    </lineage>
</organism>
<evidence type="ECO:0000259" key="1">
    <source>
        <dbReference type="Pfam" id="PF00085"/>
    </source>
</evidence>
<name>A0ABQ7HWM0_9MICR</name>
<evidence type="ECO:0000313" key="2">
    <source>
        <dbReference type="EMBL" id="KAF7682517.1"/>
    </source>
</evidence>
<accession>A0ABQ7HWM0</accession>
<protein>
    <submittedName>
        <fullName evidence="2">Phosducin-like protein 3</fullName>
    </submittedName>
</protein>
<dbReference type="InterPro" id="IPR013766">
    <property type="entry name" value="Thioredoxin_domain"/>
</dbReference>
<dbReference type="Proteomes" id="UP001516464">
    <property type="component" value="Unassembled WGS sequence"/>
</dbReference>
<dbReference type="EMBL" id="SBIQ01000237">
    <property type="protein sequence ID" value="KAF7682517.1"/>
    <property type="molecule type" value="Genomic_DNA"/>
</dbReference>
<comment type="caution">
    <text evidence="2">The sequence shown here is derived from an EMBL/GenBank/DDBJ whole genome shotgun (WGS) entry which is preliminary data.</text>
</comment>
<evidence type="ECO:0000313" key="3">
    <source>
        <dbReference type="Proteomes" id="UP001516464"/>
    </source>
</evidence>
<proteinExistence type="predicted"/>
<feature type="domain" description="Thioredoxin" evidence="1">
    <location>
        <begin position="48"/>
        <end position="121"/>
    </location>
</feature>